<gene>
    <name evidence="4" type="ORF">POPTR_002G113500</name>
</gene>
<sequence length="86" mass="9592">MISTPATNGSNIPGITRKCIKVEERCIPVDELINADEVFCTGTAVVVEPVGSITYQDKRRLIALVFMGYFRILRHFHKSLGKITLV</sequence>
<dbReference type="EMBL" id="CM009291">
    <property type="protein sequence ID" value="PNT49169.1"/>
    <property type="molecule type" value="Genomic_DNA"/>
</dbReference>
<dbReference type="PANTHER" id="PTHR42825:SF29">
    <property type="entry name" value="BRANCHED-CHAIN-AMINO-ACID AMINOTRANSFERASE"/>
    <property type="match status" value="1"/>
</dbReference>
<dbReference type="Proteomes" id="UP000006729">
    <property type="component" value="Chromosome 2"/>
</dbReference>
<organism evidence="4 5">
    <name type="scientific">Populus trichocarpa</name>
    <name type="common">Western balsam poplar</name>
    <name type="synonym">Populus balsamifera subsp. trichocarpa</name>
    <dbReference type="NCBI Taxonomy" id="3694"/>
    <lineage>
        <taxon>Eukaryota</taxon>
        <taxon>Viridiplantae</taxon>
        <taxon>Streptophyta</taxon>
        <taxon>Embryophyta</taxon>
        <taxon>Tracheophyta</taxon>
        <taxon>Spermatophyta</taxon>
        <taxon>Magnoliopsida</taxon>
        <taxon>eudicotyledons</taxon>
        <taxon>Gunneridae</taxon>
        <taxon>Pentapetalae</taxon>
        <taxon>rosids</taxon>
        <taxon>fabids</taxon>
        <taxon>Malpighiales</taxon>
        <taxon>Salicaceae</taxon>
        <taxon>Saliceae</taxon>
        <taxon>Populus</taxon>
    </lineage>
</organism>
<name>A0A2K2BHA8_POPTR</name>
<dbReference type="Gene3D" id="3.20.10.10">
    <property type="entry name" value="D-amino Acid Aminotransferase, subunit A, domain 2"/>
    <property type="match status" value="1"/>
</dbReference>
<dbReference type="STRING" id="3694.A0A2K2BHA8"/>
<dbReference type="InParanoid" id="A0A2K2BHA8"/>
<reference evidence="4 5" key="1">
    <citation type="journal article" date="2006" name="Science">
        <title>The genome of black cottonwood, Populus trichocarpa (Torr. &amp; Gray).</title>
        <authorList>
            <person name="Tuskan G.A."/>
            <person name="Difazio S."/>
            <person name="Jansson S."/>
            <person name="Bohlmann J."/>
            <person name="Grigoriev I."/>
            <person name="Hellsten U."/>
            <person name="Putnam N."/>
            <person name="Ralph S."/>
            <person name="Rombauts S."/>
            <person name="Salamov A."/>
            <person name="Schein J."/>
            <person name="Sterck L."/>
            <person name="Aerts A."/>
            <person name="Bhalerao R.R."/>
            <person name="Bhalerao R.P."/>
            <person name="Blaudez D."/>
            <person name="Boerjan W."/>
            <person name="Brun A."/>
            <person name="Brunner A."/>
            <person name="Busov V."/>
            <person name="Campbell M."/>
            <person name="Carlson J."/>
            <person name="Chalot M."/>
            <person name="Chapman J."/>
            <person name="Chen G.L."/>
            <person name="Cooper D."/>
            <person name="Coutinho P.M."/>
            <person name="Couturier J."/>
            <person name="Covert S."/>
            <person name="Cronk Q."/>
            <person name="Cunningham R."/>
            <person name="Davis J."/>
            <person name="Degroeve S."/>
            <person name="Dejardin A."/>
            <person name="Depamphilis C."/>
            <person name="Detter J."/>
            <person name="Dirks B."/>
            <person name="Dubchak I."/>
            <person name="Duplessis S."/>
            <person name="Ehlting J."/>
            <person name="Ellis B."/>
            <person name="Gendler K."/>
            <person name="Goodstein D."/>
            <person name="Gribskov M."/>
            <person name="Grimwood J."/>
            <person name="Groover A."/>
            <person name="Gunter L."/>
            <person name="Hamberger B."/>
            <person name="Heinze B."/>
            <person name="Helariutta Y."/>
            <person name="Henrissat B."/>
            <person name="Holligan D."/>
            <person name="Holt R."/>
            <person name="Huang W."/>
            <person name="Islam-Faridi N."/>
            <person name="Jones S."/>
            <person name="Jones-Rhoades M."/>
            <person name="Jorgensen R."/>
            <person name="Joshi C."/>
            <person name="Kangasjarvi J."/>
            <person name="Karlsson J."/>
            <person name="Kelleher C."/>
            <person name="Kirkpatrick R."/>
            <person name="Kirst M."/>
            <person name="Kohler A."/>
            <person name="Kalluri U."/>
            <person name="Larimer F."/>
            <person name="Leebens-Mack J."/>
            <person name="Leple J.C."/>
            <person name="Locascio P."/>
            <person name="Lou Y."/>
            <person name="Lucas S."/>
            <person name="Martin F."/>
            <person name="Montanini B."/>
            <person name="Napoli C."/>
            <person name="Nelson D.R."/>
            <person name="Nelson C."/>
            <person name="Nieminen K."/>
            <person name="Nilsson O."/>
            <person name="Pereda V."/>
            <person name="Peter G."/>
            <person name="Philippe R."/>
            <person name="Pilate G."/>
            <person name="Poliakov A."/>
            <person name="Razumovskaya J."/>
            <person name="Richardson P."/>
            <person name="Rinaldi C."/>
            <person name="Ritland K."/>
            <person name="Rouze P."/>
            <person name="Ryaboy D."/>
            <person name="Schmutz J."/>
            <person name="Schrader J."/>
            <person name="Segerman B."/>
            <person name="Shin H."/>
            <person name="Siddiqui A."/>
            <person name="Sterky F."/>
            <person name="Terry A."/>
            <person name="Tsai C.J."/>
            <person name="Uberbacher E."/>
            <person name="Unneberg P."/>
            <person name="Vahala J."/>
            <person name="Wall K."/>
            <person name="Wessler S."/>
            <person name="Yang G."/>
            <person name="Yin T."/>
            <person name="Douglas C."/>
            <person name="Marra M."/>
            <person name="Sandberg G."/>
            <person name="Van de Peer Y."/>
            <person name="Rokhsar D."/>
        </authorList>
    </citation>
    <scope>NUCLEOTIDE SEQUENCE [LARGE SCALE GENOMIC DNA]</scope>
    <source>
        <strain evidence="5">cv. Nisqually</strain>
    </source>
</reference>
<evidence type="ECO:0000256" key="3">
    <source>
        <dbReference type="ARBA" id="ARBA00022898"/>
    </source>
</evidence>
<protein>
    <recommendedName>
        <fullName evidence="6">Branched-chain amino acid aminotransferase</fullName>
    </recommendedName>
</protein>
<keyword evidence="5" id="KW-1185">Reference proteome</keyword>
<proteinExistence type="inferred from homology"/>
<dbReference type="SUPFAM" id="SSF56752">
    <property type="entry name" value="D-aminoacid aminotransferase-like PLP-dependent enzymes"/>
    <property type="match status" value="1"/>
</dbReference>
<evidence type="ECO:0000256" key="2">
    <source>
        <dbReference type="ARBA" id="ARBA00009320"/>
    </source>
</evidence>
<comment type="similarity">
    <text evidence="2">Belongs to the class-IV pyridoxal-phosphate-dependent aminotransferase family.</text>
</comment>
<dbReference type="GO" id="GO:0009081">
    <property type="term" value="P:branched-chain amino acid metabolic process"/>
    <property type="evidence" value="ECO:0007669"/>
    <property type="project" value="InterPro"/>
</dbReference>
<dbReference type="InterPro" id="IPR043132">
    <property type="entry name" value="BCAT-like_C"/>
</dbReference>
<evidence type="ECO:0000256" key="1">
    <source>
        <dbReference type="ARBA" id="ARBA00001933"/>
    </source>
</evidence>
<evidence type="ECO:0000313" key="5">
    <source>
        <dbReference type="Proteomes" id="UP000006729"/>
    </source>
</evidence>
<dbReference type="Pfam" id="PF01063">
    <property type="entry name" value="Aminotran_4"/>
    <property type="match status" value="1"/>
</dbReference>
<dbReference type="InterPro" id="IPR001544">
    <property type="entry name" value="Aminotrans_IV"/>
</dbReference>
<keyword evidence="3" id="KW-0663">Pyridoxal phosphate</keyword>
<evidence type="ECO:0000313" key="4">
    <source>
        <dbReference type="EMBL" id="PNT49169.1"/>
    </source>
</evidence>
<dbReference type="PANTHER" id="PTHR42825">
    <property type="entry name" value="AMINO ACID AMINOTRANSFERASE"/>
    <property type="match status" value="1"/>
</dbReference>
<dbReference type="AlphaFoldDB" id="A0A2K2BHA8"/>
<dbReference type="GO" id="GO:0004084">
    <property type="term" value="F:branched-chain-amino-acid transaminase activity"/>
    <property type="evidence" value="ECO:0007669"/>
    <property type="project" value="InterPro"/>
</dbReference>
<dbReference type="InterPro" id="IPR036038">
    <property type="entry name" value="Aminotransferase-like"/>
</dbReference>
<dbReference type="InterPro" id="IPR005786">
    <property type="entry name" value="B_amino_transII"/>
</dbReference>
<accession>A0A2K2BHA8</accession>
<evidence type="ECO:0008006" key="6">
    <source>
        <dbReference type="Google" id="ProtNLM"/>
    </source>
</evidence>
<comment type="cofactor">
    <cofactor evidence="1">
        <name>pyridoxal 5'-phosphate</name>
        <dbReference type="ChEBI" id="CHEBI:597326"/>
    </cofactor>
</comment>